<reference evidence="1 2" key="1">
    <citation type="submission" date="2014-07" db="EMBL/GenBank/DDBJ databases">
        <title>Porphyromonadaceae bacterium OUH 334697 = ATCC BAA-2682 = DSM 28341 draft genome.</title>
        <authorList>
            <person name="Sydenham T.V."/>
            <person name="Hasman H."/>
            <person name="Justesen U.S."/>
        </authorList>
    </citation>
    <scope>NUCLEOTIDE SEQUENCE [LARGE SCALE GENOMIC DNA]</scope>
    <source>
        <strain evidence="1 2">OUH 334697</strain>
    </source>
</reference>
<comment type="caution">
    <text evidence="1">The sequence shown here is derived from an EMBL/GenBank/DDBJ whole genome shotgun (WGS) entry which is preliminary data.</text>
</comment>
<evidence type="ECO:0000313" key="1">
    <source>
        <dbReference type="EMBL" id="KIO46924.1"/>
    </source>
</evidence>
<dbReference type="EMBL" id="JPIT01000008">
    <property type="protein sequence ID" value="KIO46924.1"/>
    <property type="molecule type" value="Genomic_DNA"/>
</dbReference>
<evidence type="ECO:0000313" key="2">
    <source>
        <dbReference type="Proteomes" id="UP000031937"/>
    </source>
</evidence>
<gene>
    <name evidence="1" type="ORF">IE90_02585</name>
</gene>
<dbReference type="AlphaFoldDB" id="A0AB34R737"/>
<organism evidence="1 2">
    <name type="scientific">Sanguibacteroides justesenii</name>
    <dbReference type="NCBI Taxonomy" id="1547597"/>
    <lineage>
        <taxon>Bacteria</taxon>
        <taxon>Pseudomonadati</taxon>
        <taxon>Bacteroidota</taxon>
        <taxon>Bacteroidia</taxon>
        <taxon>Bacteroidales</taxon>
        <taxon>Porphyromonadaceae</taxon>
        <taxon>Sanguibacteroides</taxon>
    </lineage>
</organism>
<accession>A0AB34R737</accession>
<dbReference type="Proteomes" id="UP000031937">
    <property type="component" value="Unassembled WGS sequence"/>
</dbReference>
<protein>
    <submittedName>
        <fullName evidence="1">Uncharacterized protein</fullName>
    </submittedName>
</protein>
<proteinExistence type="predicted"/>
<dbReference type="RefSeq" id="WP_041502340.1">
    <property type="nucleotide sequence ID" value="NZ_JPIT01000008.1"/>
</dbReference>
<sequence>MKPIVHIVHHVDTEGPLYESLEETFARLNDILGEKLNIEPTRENLLKLQNGLYEGLNTEKKELIRTVVQPHLLQYKTSWSEIDEMLYRILSKKYREKFKDSYGNSWVYNWHIMDHAGFETNPRHRDLGYLNIFDHYRTILKETQSLTQDEIHWHFHPVHFNRQANICATSYENCYKELHQILCRRLIERDWFPIVNRAGLHTERPDSHWFIEQWLPFDASNQAIENDDYCSNGRWGDWKGAPVDWSIYHPDFYDWRKIGNCNRLISRVLNLKTRFRNITVYEIEKAFEKARKQKTDVYLGVTDHDFREISVEIEEFYSDLLQVHQNYQDVDFKFSKSVEAFRAVAGLTEKSLDFDCELVGNVLHIKVNEGEIFGPQPYLALKTKSGDYLHDNLDFGNFKKEYFYTFDIHTVPLDQVAIIKLAANSRSGNQKIKTIDLSHN</sequence>
<name>A0AB34R737_9PORP</name>